<dbReference type="GO" id="GO:0003700">
    <property type="term" value="F:DNA-binding transcription factor activity"/>
    <property type="evidence" value="ECO:0007669"/>
    <property type="project" value="TreeGrafter"/>
</dbReference>
<dbReference type="STRING" id="1133569.FD21_GL001415"/>
<dbReference type="Gene3D" id="3.30.450.40">
    <property type="match status" value="1"/>
</dbReference>
<dbReference type="InterPro" id="IPR014757">
    <property type="entry name" value="Tscrpt_reg_IclR_C"/>
</dbReference>
<evidence type="ECO:0000259" key="4">
    <source>
        <dbReference type="PROSITE" id="PS51077"/>
    </source>
</evidence>
<dbReference type="AlphaFoldDB" id="A0A0R2CF30"/>
<dbReference type="PROSITE" id="PS51077">
    <property type="entry name" value="HTH_ICLR"/>
    <property type="match status" value="1"/>
</dbReference>
<dbReference type="RefSeq" id="WP_056970637.1">
    <property type="nucleotide sequence ID" value="NZ_AYYX01000040.1"/>
</dbReference>
<dbReference type="SMART" id="SM00346">
    <property type="entry name" value="HTH_ICLR"/>
    <property type="match status" value="1"/>
</dbReference>
<dbReference type="InterPro" id="IPR050707">
    <property type="entry name" value="HTH_MetabolicPath_Reg"/>
</dbReference>
<feature type="domain" description="IclR-ED" evidence="5">
    <location>
        <begin position="65"/>
        <end position="246"/>
    </location>
</feature>
<sequence length="265" mass="30490">MLKTLDLALKVLNLFSENNLKWTAKEISDKLDLNQVKVYRILETFKENNYLLKDEITKQYEIGPAMSIFSSISFDKYNVYKLIKPYIEQLMKETGEAVYLVKREKSFAVNLDAIVPQNKVSFAISINQKAPLYAGASYWAILAYLPAEIITKILDEPFNLIRKDTSFSKQELIAKIKFLKENGWVSSYELITPDIAAIASPIFYEKKIVGSVTVGKPIYRTNKKEIPQLGKLVKTTADQISSVLSNKRIDLNHYEFFKKRNNFFS</sequence>
<dbReference type="InterPro" id="IPR036390">
    <property type="entry name" value="WH_DNA-bd_sf"/>
</dbReference>
<keyword evidence="3" id="KW-0804">Transcription</keyword>
<dbReference type="Pfam" id="PF01614">
    <property type="entry name" value="IclR_C"/>
    <property type="match status" value="1"/>
</dbReference>
<dbReference type="InterPro" id="IPR029016">
    <property type="entry name" value="GAF-like_dom_sf"/>
</dbReference>
<dbReference type="Pfam" id="PF09339">
    <property type="entry name" value="HTH_IclR"/>
    <property type="match status" value="1"/>
</dbReference>
<dbReference type="SUPFAM" id="SSF46785">
    <property type="entry name" value="Winged helix' DNA-binding domain"/>
    <property type="match status" value="1"/>
</dbReference>
<dbReference type="SUPFAM" id="SSF55781">
    <property type="entry name" value="GAF domain-like"/>
    <property type="match status" value="1"/>
</dbReference>
<dbReference type="PANTHER" id="PTHR30136">
    <property type="entry name" value="HELIX-TURN-HELIX TRANSCRIPTIONAL REGULATOR, ICLR FAMILY"/>
    <property type="match status" value="1"/>
</dbReference>
<dbReference type="Proteomes" id="UP000051576">
    <property type="component" value="Unassembled WGS sequence"/>
</dbReference>
<comment type="caution">
    <text evidence="6">The sequence shown here is derived from an EMBL/GenBank/DDBJ whole genome shotgun (WGS) entry which is preliminary data.</text>
</comment>
<dbReference type="PANTHER" id="PTHR30136:SF24">
    <property type="entry name" value="HTH-TYPE TRANSCRIPTIONAL REPRESSOR ALLR"/>
    <property type="match status" value="1"/>
</dbReference>
<feature type="domain" description="HTH iclR-type" evidence="4">
    <location>
        <begin position="2"/>
        <end position="64"/>
    </location>
</feature>
<accession>A0A0R2CF30</accession>
<keyword evidence="1" id="KW-0805">Transcription regulation</keyword>
<evidence type="ECO:0000256" key="2">
    <source>
        <dbReference type="ARBA" id="ARBA00023125"/>
    </source>
</evidence>
<keyword evidence="7" id="KW-1185">Reference proteome</keyword>
<dbReference type="Gene3D" id="1.10.10.10">
    <property type="entry name" value="Winged helix-like DNA-binding domain superfamily/Winged helix DNA-binding domain"/>
    <property type="match status" value="1"/>
</dbReference>
<keyword evidence="2" id="KW-0238">DNA-binding</keyword>
<dbReference type="GO" id="GO:0003677">
    <property type="term" value="F:DNA binding"/>
    <property type="evidence" value="ECO:0007669"/>
    <property type="project" value="UniProtKB-KW"/>
</dbReference>
<evidence type="ECO:0000313" key="6">
    <source>
        <dbReference type="EMBL" id="KRM87033.1"/>
    </source>
</evidence>
<evidence type="ECO:0000256" key="3">
    <source>
        <dbReference type="ARBA" id="ARBA00023163"/>
    </source>
</evidence>
<dbReference type="InterPro" id="IPR005471">
    <property type="entry name" value="Tscrpt_reg_IclR_N"/>
</dbReference>
<dbReference type="EMBL" id="AYYX01000040">
    <property type="protein sequence ID" value="KRM87033.1"/>
    <property type="molecule type" value="Genomic_DNA"/>
</dbReference>
<evidence type="ECO:0008006" key="8">
    <source>
        <dbReference type="Google" id="ProtNLM"/>
    </source>
</evidence>
<protein>
    <recommendedName>
        <fullName evidence="8">IclR family transcriptional regulator</fullName>
    </recommendedName>
</protein>
<dbReference type="GO" id="GO:0045892">
    <property type="term" value="P:negative regulation of DNA-templated transcription"/>
    <property type="evidence" value="ECO:0007669"/>
    <property type="project" value="UniProtKB-ARBA"/>
</dbReference>
<gene>
    <name evidence="6" type="ORF">FD21_GL001415</name>
</gene>
<dbReference type="PATRIC" id="fig|1133569.4.peg.1550"/>
<reference evidence="6 7" key="1">
    <citation type="journal article" date="2015" name="Genome Announc.">
        <title>Expanding the biotechnology potential of lactobacilli through comparative genomics of 213 strains and associated genera.</title>
        <authorList>
            <person name="Sun Z."/>
            <person name="Harris H.M."/>
            <person name="McCann A."/>
            <person name="Guo C."/>
            <person name="Argimon S."/>
            <person name="Zhang W."/>
            <person name="Yang X."/>
            <person name="Jeffery I.B."/>
            <person name="Cooney J.C."/>
            <person name="Kagawa T.F."/>
            <person name="Liu W."/>
            <person name="Song Y."/>
            <person name="Salvetti E."/>
            <person name="Wrobel A."/>
            <person name="Rasinkangas P."/>
            <person name="Parkhill J."/>
            <person name="Rea M.C."/>
            <person name="O'Sullivan O."/>
            <person name="Ritari J."/>
            <person name="Douillard F.P."/>
            <person name="Paul Ross R."/>
            <person name="Yang R."/>
            <person name="Briner A.E."/>
            <person name="Felis G.E."/>
            <person name="de Vos W.M."/>
            <person name="Barrangou R."/>
            <person name="Klaenhammer T.R."/>
            <person name="Caufield P.W."/>
            <person name="Cui Y."/>
            <person name="Zhang H."/>
            <person name="O'Toole P.W."/>
        </authorList>
    </citation>
    <scope>NUCLEOTIDE SEQUENCE [LARGE SCALE GENOMIC DNA]</scope>
    <source>
        <strain evidence="6 7">DSM 20605</strain>
    </source>
</reference>
<evidence type="ECO:0000313" key="7">
    <source>
        <dbReference type="Proteomes" id="UP000051576"/>
    </source>
</evidence>
<name>A0A0R2CF30_9LACO</name>
<dbReference type="PROSITE" id="PS51078">
    <property type="entry name" value="ICLR_ED"/>
    <property type="match status" value="1"/>
</dbReference>
<dbReference type="InterPro" id="IPR036388">
    <property type="entry name" value="WH-like_DNA-bd_sf"/>
</dbReference>
<proteinExistence type="predicted"/>
<evidence type="ECO:0000259" key="5">
    <source>
        <dbReference type="PROSITE" id="PS51078"/>
    </source>
</evidence>
<organism evidence="6 7">
    <name type="scientific">Liquorilactobacillus vini DSM 20605</name>
    <dbReference type="NCBI Taxonomy" id="1133569"/>
    <lineage>
        <taxon>Bacteria</taxon>
        <taxon>Bacillati</taxon>
        <taxon>Bacillota</taxon>
        <taxon>Bacilli</taxon>
        <taxon>Lactobacillales</taxon>
        <taxon>Lactobacillaceae</taxon>
        <taxon>Liquorilactobacillus</taxon>
    </lineage>
</organism>
<evidence type="ECO:0000256" key="1">
    <source>
        <dbReference type="ARBA" id="ARBA00023015"/>
    </source>
</evidence>